<protein>
    <recommendedName>
        <fullName evidence="3">Probable chemoreceptor glutamine deamidase CheD</fullName>
        <ecNumber evidence="3">3.5.1.44</ecNumber>
    </recommendedName>
</protein>
<comment type="similarity">
    <text evidence="3">Belongs to the CheD family.</text>
</comment>
<evidence type="ECO:0000313" key="5">
    <source>
        <dbReference type="Proteomes" id="UP000287447"/>
    </source>
</evidence>
<evidence type="ECO:0000256" key="1">
    <source>
        <dbReference type="ARBA" id="ARBA00022500"/>
    </source>
</evidence>
<dbReference type="InterPro" id="IPR038592">
    <property type="entry name" value="CheD-like_sf"/>
</dbReference>
<dbReference type="Pfam" id="PF03975">
    <property type="entry name" value="CheD"/>
    <property type="match status" value="1"/>
</dbReference>
<comment type="function">
    <text evidence="3">Probably deamidates glutamine residues to glutamate on methyl-accepting chemotaxis receptors (MCPs), playing an important role in chemotaxis.</text>
</comment>
<organism evidence="4 5">
    <name type="scientific">Hwanghaeella grinnelliae</name>
    <dbReference type="NCBI Taxonomy" id="2500179"/>
    <lineage>
        <taxon>Bacteria</taxon>
        <taxon>Pseudomonadati</taxon>
        <taxon>Pseudomonadota</taxon>
        <taxon>Alphaproteobacteria</taxon>
        <taxon>Rhodospirillales</taxon>
        <taxon>Rhodospirillaceae</taxon>
        <taxon>Hwanghaeella</taxon>
    </lineage>
</organism>
<comment type="caution">
    <text evidence="4">The sequence shown here is derived from an EMBL/GenBank/DDBJ whole genome shotgun (WGS) entry which is preliminary data.</text>
</comment>
<evidence type="ECO:0000256" key="2">
    <source>
        <dbReference type="ARBA" id="ARBA00022801"/>
    </source>
</evidence>
<dbReference type="OrthoDB" id="9807202at2"/>
<keyword evidence="2 3" id="KW-0378">Hydrolase</keyword>
<dbReference type="CDD" id="cd16352">
    <property type="entry name" value="CheD"/>
    <property type="match status" value="1"/>
</dbReference>
<dbReference type="PANTHER" id="PTHR35147">
    <property type="entry name" value="CHEMORECEPTOR GLUTAMINE DEAMIDASE CHED-RELATED"/>
    <property type="match status" value="1"/>
</dbReference>
<dbReference type="GO" id="GO:0006935">
    <property type="term" value="P:chemotaxis"/>
    <property type="evidence" value="ECO:0007669"/>
    <property type="project" value="UniProtKB-UniRule"/>
</dbReference>
<dbReference type="GO" id="GO:0050568">
    <property type="term" value="F:protein-glutamine glutaminase activity"/>
    <property type="evidence" value="ECO:0007669"/>
    <property type="project" value="UniProtKB-UniRule"/>
</dbReference>
<comment type="catalytic activity">
    <reaction evidence="3">
        <text>L-glutaminyl-[protein] + H2O = L-glutamyl-[protein] + NH4(+)</text>
        <dbReference type="Rhea" id="RHEA:16441"/>
        <dbReference type="Rhea" id="RHEA-COMP:10207"/>
        <dbReference type="Rhea" id="RHEA-COMP:10208"/>
        <dbReference type="ChEBI" id="CHEBI:15377"/>
        <dbReference type="ChEBI" id="CHEBI:28938"/>
        <dbReference type="ChEBI" id="CHEBI:29973"/>
        <dbReference type="ChEBI" id="CHEBI:30011"/>
        <dbReference type="EC" id="3.5.1.44"/>
    </reaction>
</comment>
<evidence type="ECO:0000313" key="4">
    <source>
        <dbReference type="EMBL" id="RVU39681.1"/>
    </source>
</evidence>
<dbReference type="SUPFAM" id="SSF64438">
    <property type="entry name" value="CNF1/YfiH-like putative cysteine hydrolases"/>
    <property type="match status" value="1"/>
</dbReference>
<keyword evidence="5" id="KW-1185">Reference proteome</keyword>
<accession>A0A3S2VSS0</accession>
<dbReference type="InterPro" id="IPR005659">
    <property type="entry name" value="Chemorcpt_Glu_NH3ase_CheD"/>
</dbReference>
<dbReference type="HAMAP" id="MF_01440">
    <property type="entry name" value="CheD"/>
    <property type="match status" value="1"/>
</dbReference>
<dbReference type="EMBL" id="SADE01000001">
    <property type="protein sequence ID" value="RVU39681.1"/>
    <property type="molecule type" value="Genomic_DNA"/>
</dbReference>
<dbReference type="InterPro" id="IPR011324">
    <property type="entry name" value="Cytotoxic_necrot_fac-like_cat"/>
</dbReference>
<proteinExistence type="inferred from homology"/>
<dbReference type="Gene3D" id="3.30.1330.200">
    <property type="match status" value="1"/>
</dbReference>
<name>A0A3S2VSS0_9PROT</name>
<dbReference type="Proteomes" id="UP000287447">
    <property type="component" value="Unassembled WGS sequence"/>
</dbReference>
<dbReference type="EC" id="3.5.1.44" evidence="3"/>
<dbReference type="AlphaFoldDB" id="A0A3S2VSS0"/>
<sequence length="194" mass="21259">MGQPSAKRYFDHRFNRHAVHVGAGEVYVSAAPNEMIVTLLGSCVAACIHDRHSGIGGLNHFMLPDKGGDKIDGDMMRYGAYAMEKLINEMLKRGAAKNRLEFKVFGGAKMIGSTGSIGQRNVDFVERFLALEHFAVDARHVGGMHARRVHFFPTTGTVKMKVIADANAVELVREERQLADGMDRVAVGGDAELF</sequence>
<dbReference type="PANTHER" id="PTHR35147:SF2">
    <property type="entry name" value="CHEMORECEPTOR GLUTAMINE DEAMIDASE CHED-RELATED"/>
    <property type="match status" value="1"/>
</dbReference>
<gene>
    <name evidence="3" type="primary">cheD</name>
    <name evidence="4" type="ORF">EOI86_00200</name>
</gene>
<reference evidence="5" key="1">
    <citation type="submission" date="2019-01" db="EMBL/GenBank/DDBJ databases">
        <title>Gri0909 isolated from a small marine red alga.</title>
        <authorList>
            <person name="Kim J."/>
            <person name="Jeong S.E."/>
            <person name="Jeon C.O."/>
        </authorList>
    </citation>
    <scope>NUCLEOTIDE SEQUENCE [LARGE SCALE GENOMIC DNA]</scope>
    <source>
        <strain evidence="5">Gri0909</strain>
    </source>
</reference>
<keyword evidence="1 3" id="KW-0145">Chemotaxis</keyword>
<evidence type="ECO:0000256" key="3">
    <source>
        <dbReference type="HAMAP-Rule" id="MF_01440"/>
    </source>
</evidence>